<organism evidence="1 2">
    <name type="scientific">Tanacetum coccineum</name>
    <dbReference type="NCBI Taxonomy" id="301880"/>
    <lineage>
        <taxon>Eukaryota</taxon>
        <taxon>Viridiplantae</taxon>
        <taxon>Streptophyta</taxon>
        <taxon>Embryophyta</taxon>
        <taxon>Tracheophyta</taxon>
        <taxon>Spermatophyta</taxon>
        <taxon>Magnoliopsida</taxon>
        <taxon>eudicotyledons</taxon>
        <taxon>Gunneridae</taxon>
        <taxon>Pentapetalae</taxon>
        <taxon>asterids</taxon>
        <taxon>campanulids</taxon>
        <taxon>Asterales</taxon>
        <taxon>Asteraceae</taxon>
        <taxon>Asteroideae</taxon>
        <taxon>Anthemideae</taxon>
        <taxon>Anthemidinae</taxon>
        <taxon>Tanacetum</taxon>
    </lineage>
</organism>
<dbReference type="Proteomes" id="UP001151760">
    <property type="component" value="Unassembled WGS sequence"/>
</dbReference>
<proteinExistence type="predicted"/>
<sequence>MDKHLVKDMENGSKHKLEFETITLTTNMWHVAPTTIKLNGTYVEEYEKGNSAFKTFAPQKRTSKEEKLYNYIACNEFGGKLKSSSMHTHNGIQYKLKTMKIPSWSTSSSNKTKENTRRISALEVLCEDFISVVCVHIQELALECKCILQMQAANANANASCKCKCKLQMQMQASSCKCECKLQMQLQVANANALASCKCKCKLQMKMQAANANACCKLQASNAKRLPF</sequence>
<name>A0ABQ5EI71_9ASTR</name>
<evidence type="ECO:0000313" key="2">
    <source>
        <dbReference type="Proteomes" id="UP001151760"/>
    </source>
</evidence>
<dbReference type="EMBL" id="BQNB010016326">
    <property type="protein sequence ID" value="GJT50498.1"/>
    <property type="molecule type" value="Genomic_DNA"/>
</dbReference>
<keyword evidence="2" id="KW-1185">Reference proteome</keyword>
<protein>
    <submittedName>
        <fullName evidence="1">Uncharacterized protein</fullName>
    </submittedName>
</protein>
<accession>A0ABQ5EI71</accession>
<comment type="caution">
    <text evidence="1">The sequence shown here is derived from an EMBL/GenBank/DDBJ whole genome shotgun (WGS) entry which is preliminary data.</text>
</comment>
<reference evidence="1" key="1">
    <citation type="journal article" date="2022" name="Int. J. Mol. Sci.">
        <title>Draft Genome of Tanacetum Coccineum: Genomic Comparison of Closely Related Tanacetum-Family Plants.</title>
        <authorList>
            <person name="Yamashiro T."/>
            <person name="Shiraishi A."/>
            <person name="Nakayama K."/>
            <person name="Satake H."/>
        </authorList>
    </citation>
    <scope>NUCLEOTIDE SEQUENCE</scope>
</reference>
<reference evidence="1" key="2">
    <citation type="submission" date="2022-01" db="EMBL/GenBank/DDBJ databases">
        <authorList>
            <person name="Yamashiro T."/>
            <person name="Shiraishi A."/>
            <person name="Satake H."/>
            <person name="Nakayama K."/>
        </authorList>
    </citation>
    <scope>NUCLEOTIDE SEQUENCE</scope>
</reference>
<evidence type="ECO:0000313" key="1">
    <source>
        <dbReference type="EMBL" id="GJT50498.1"/>
    </source>
</evidence>
<gene>
    <name evidence="1" type="ORF">Tco_0976655</name>
</gene>